<sequence length="63" mass="6992">MAAGGNVLRQILPEDDAAGELYVLALDDSHVDRKVIEHLLKISSCKGNMPNRFKYPCLSALFF</sequence>
<proteinExistence type="predicted"/>
<organism evidence="1 2">
    <name type="scientific">Lupinus albus</name>
    <name type="common">White lupine</name>
    <name type="synonym">Lupinus termis</name>
    <dbReference type="NCBI Taxonomy" id="3870"/>
    <lineage>
        <taxon>Eukaryota</taxon>
        <taxon>Viridiplantae</taxon>
        <taxon>Streptophyta</taxon>
        <taxon>Embryophyta</taxon>
        <taxon>Tracheophyta</taxon>
        <taxon>Spermatophyta</taxon>
        <taxon>Magnoliopsida</taxon>
        <taxon>eudicotyledons</taxon>
        <taxon>Gunneridae</taxon>
        <taxon>Pentapetalae</taxon>
        <taxon>rosids</taxon>
        <taxon>fabids</taxon>
        <taxon>Fabales</taxon>
        <taxon>Fabaceae</taxon>
        <taxon>Papilionoideae</taxon>
        <taxon>50 kb inversion clade</taxon>
        <taxon>genistoids sensu lato</taxon>
        <taxon>core genistoids</taxon>
        <taxon>Genisteae</taxon>
        <taxon>Lupinus</taxon>
    </lineage>
</organism>
<keyword evidence="2" id="KW-1185">Reference proteome</keyword>
<dbReference type="OrthoDB" id="10570008at2759"/>
<gene>
    <name evidence="1" type="ORF">Lalb_Chr11g0070531</name>
</gene>
<name>A0A6A4PRS4_LUPAL</name>
<dbReference type="EMBL" id="WOCE01000011">
    <property type="protein sequence ID" value="KAE9604351.1"/>
    <property type="molecule type" value="Genomic_DNA"/>
</dbReference>
<dbReference type="Proteomes" id="UP000447434">
    <property type="component" value="Chromosome 11"/>
</dbReference>
<protein>
    <submittedName>
        <fullName evidence="1">Uncharacterized protein</fullName>
    </submittedName>
</protein>
<accession>A0A6A4PRS4</accession>
<dbReference type="AlphaFoldDB" id="A0A6A4PRS4"/>
<evidence type="ECO:0000313" key="2">
    <source>
        <dbReference type="Proteomes" id="UP000447434"/>
    </source>
</evidence>
<reference evidence="2" key="1">
    <citation type="journal article" date="2020" name="Nat. Commun.">
        <title>Genome sequence of the cluster root forming white lupin.</title>
        <authorList>
            <person name="Hufnagel B."/>
            <person name="Marques A."/>
            <person name="Soriano A."/>
            <person name="Marques L."/>
            <person name="Divol F."/>
            <person name="Doumas P."/>
            <person name="Sallet E."/>
            <person name="Mancinotti D."/>
            <person name="Carrere S."/>
            <person name="Marande W."/>
            <person name="Arribat S."/>
            <person name="Keller J."/>
            <person name="Huneau C."/>
            <person name="Blein T."/>
            <person name="Aime D."/>
            <person name="Laguerre M."/>
            <person name="Taylor J."/>
            <person name="Schubert V."/>
            <person name="Nelson M."/>
            <person name="Geu-Flores F."/>
            <person name="Crespi M."/>
            <person name="Gallardo-Guerrero K."/>
            <person name="Delaux P.-M."/>
            <person name="Salse J."/>
            <person name="Berges H."/>
            <person name="Guyot R."/>
            <person name="Gouzy J."/>
            <person name="Peret B."/>
        </authorList>
    </citation>
    <scope>NUCLEOTIDE SEQUENCE [LARGE SCALE GENOMIC DNA]</scope>
    <source>
        <strain evidence="2">cv. Amiga</strain>
    </source>
</reference>
<evidence type="ECO:0000313" key="1">
    <source>
        <dbReference type="EMBL" id="KAE9604351.1"/>
    </source>
</evidence>
<comment type="caution">
    <text evidence="1">The sequence shown here is derived from an EMBL/GenBank/DDBJ whole genome shotgun (WGS) entry which is preliminary data.</text>
</comment>